<feature type="domain" description="DOG1" evidence="1">
    <location>
        <begin position="31"/>
        <end position="252"/>
    </location>
</feature>
<keyword evidence="3" id="KW-1185">Reference proteome</keyword>
<name>A0AA41VM80_PAPNU</name>
<comment type="caution">
    <text evidence="2">The sequence shown here is derived from an EMBL/GenBank/DDBJ whole genome shotgun (WGS) entry which is preliminary data.</text>
</comment>
<dbReference type="Pfam" id="PF14144">
    <property type="entry name" value="DOG1"/>
    <property type="match status" value="1"/>
</dbReference>
<reference evidence="2" key="1">
    <citation type="submission" date="2022-03" db="EMBL/GenBank/DDBJ databases">
        <title>A functionally conserved STORR gene fusion in Papaver species that diverged 16.8 million years ago.</title>
        <authorList>
            <person name="Catania T."/>
        </authorList>
    </citation>
    <scope>NUCLEOTIDE SEQUENCE</scope>
    <source>
        <strain evidence="2">S-191538</strain>
    </source>
</reference>
<dbReference type="InterPro" id="IPR051886">
    <property type="entry name" value="Seed_Dev/Stress_Resp_Reg"/>
</dbReference>
<dbReference type="Proteomes" id="UP001177140">
    <property type="component" value="Unassembled WGS sequence"/>
</dbReference>
<dbReference type="AlphaFoldDB" id="A0AA41VM80"/>
<evidence type="ECO:0000313" key="2">
    <source>
        <dbReference type="EMBL" id="MCL7043862.1"/>
    </source>
</evidence>
<dbReference type="InterPro" id="IPR025422">
    <property type="entry name" value="TGA_domain"/>
</dbReference>
<gene>
    <name evidence="2" type="ORF">MKW94_018923</name>
</gene>
<dbReference type="EMBL" id="JAJJMA010251495">
    <property type="protein sequence ID" value="MCL7043862.1"/>
    <property type="molecule type" value="Genomic_DNA"/>
</dbReference>
<dbReference type="GO" id="GO:0043565">
    <property type="term" value="F:sequence-specific DNA binding"/>
    <property type="evidence" value="ECO:0007669"/>
    <property type="project" value="InterPro"/>
</dbReference>
<dbReference type="GO" id="GO:0006351">
    <property type="term" value="P:DNA-templated transcription"/>
    <property type="evidence" value="ECO:0007669"/>
    <property type="project" value="InterPro"/>
</dbReference>
<evidence type="ECO:0000259" key="1">
    <source>
        <dbReference type="PROSITE" id="PS51806"/>
    </source>
</evidence>
<evidence type="ECO:0000313" key="3">
    <source>
        <dbReference type="Proteomes" id="UP001177140"/>
    </source>
</evidence>
<dbReference type="PANTHER" id="PTHR46354">
    <property type="entry name" value="DOG1 DOMAIN-CONTAINING PROTEIN"/>
    <property type="match status" value="1"/>
</dbReference>
<organism evidence="2 3">
    <name type="scientific">Papaver nudicaule</name>
    <name type="common">Iceland poppy</name>
    <dbReference type="NCBI Taxonomy" id="74823"/>
    <lineage>
        <taxon>Eukaryota</taxon>
        <taxon>Viridiplantae</taxon>
        <taxon>Streptophyta</taxon>
        <taxon>Embryophyta</taxon>
        <taxon>Tracheophyta</taxon>
        <taxon>Spermatophyta</taxon>
        <taxon>Magnoliopsida</taxon>
        <taxon>Ranunculales</taxon>
        <taxon>Papaveraceae</taxon>
        <taxon>Papaveroideae</taxon>
        <taxon>Papaver</taxon>
    </lineage>
</organism>
<dbReference type="PROSITE" id="PS51806">
    <property type="entry name" value="DOG1"/>
    <property type="match status" value="1"/>
</dbReference>
<protein>
    <recommendedName>
        <fullName evidence="1">DOG1 domain-containing protein</fullName>
    </recommendedName>
</protein>
<accession>A0AA41VM80</accession>
<proteinExistence type="predicted"/>
<dbReference type="PANTHER" id="PTHR46354:SF13">
    <property type="entry name" value="PROTEIN DOG1-LIKE 4"/>
    <property type="match status" value="1"/>
</dbReference>
<sequence>MDPLLLNASQHEHSNNNQALKLNNNSSGESRIFFEDFFTGWLIKQKNYLDQLISAQNNFQNTPELELRSLVAQVLTHYQEYYAVKVAATREDVFVMFAPPWFSWYEHTYLWIAGFKPSLAFKVLDKSVNQHELTDEQLEALCGLRAWTKAAERGLNNDMAGVQESLVSPPLVNLALKRNPAERGVVGETADDVLQMLRKKMETLVETADLIRMTTTRKIVEILSPVQSVRFLAAATQLQVNIRRVGLQRDADRGRGAKPSEE</sequence>